<dbReference type="AlphaFoldDB" id="A0A533QAT5"/>
<dbReference type="EMBL" id="SULG01000035">
    <property type="protein sequence ID" value="TLD41824.1"/>
    <property type="molecule type" value="Genomic_DNA"/>
</dbReference>
<dbReference type="Gene3D" id="3.40.50.2000">
    <property type="entry name" value="Glycogen Phosphorylase B"/>
    <property type="match status" value="1"/>
</dbReference>
<dbReference type="PANTHER" id="PTHR45947">
    <property type="entry name" value="SULFOQUINOVOSYL TRANSFERASE SQD2"/>
    <property type="match status" value="1"/>
</dbReference>
<proteinExistence type="predicted"/>
<feature type="domain" description="Glucuronosyltransferase GumK N-terminal" evidence="1">
    <location>
        <begin position="1"/>
        <end position="169"/>
    </location>
</feature>
<dbReference type="Pfam" id="PF13692">
    <property type="entry name" value="Glyco_trans_1_4"/>
    <property type="match status" value="1"/>
</dbReference>
<evidence type="ECO:0000313" key="2">
    <source>
        <dbReference type="EMBL" id="TLD41824.1"/>
    </source>
</evidence>
<evidence type="ECO:0000259" key="1">
    <source>
        <dbReference type="Pfam" id="PF22059"/>
    </source>
</evidence>
<evidence type="ECO:0000313" key="3">
    <source>
        <dbReference type="Proteomes" id="UP000319783"/>
    </source>
</evidence>
<dbReference type="SUPFAM" id="SSF53756">
    <property type="entry name" value="UDP-Glycosyltransferase/glycogen phosphorylase"/>
    <property type="match status" value="1"/>
</dbReference>
<dbReference type="Proteomes" id="UP000319783">
    <property type="component" value="Unassembled WGS sequence"/>
</dbReference>
<dbReference type="PANTHER" id="PTHR45947:SF3">
    <property type="entry name" value="SULFOQUINOVOSYL TRANSFERASE SQD2"/>
    <property type="match status" value="1"/>
</dbReference>
<accession>A0A533QAT5</accession>
<comment type="caution">
    <text evidence="2">The sequence shown here is derived from an EMBL/GenBank/DDBJ whole genome shotgun (WGS) entry which is preliminary data.</text>
</comment>
<dbReference type="InterPro" id="IPR054299">
    <property type="entry name" value="GumK_N"/>
</dbReference>
<dbReference type="GO" id="GO:0016757">
    <property type="term" value="F:glycosyltransferase activity"/>
    <property type="evidence" value="ECO:0007669"/>
    <property type="project" value="TreeGrafter"/>
</dbReference>
<dbReference type="InterPro" id="IPR050194">
    <property type="entry name" value="Glycosyltransferase_grp1"/>
</dbReference>
<protein>
    <submittedName>
        <fullName evidence="2">Glycosyltransferase</fullName>
    </submittedName>
</protein>
<dbReference type="Gene3D" id="3.40.50.11010">
    <property type="match status" value="1"/>
</dbReference>
<keyword evidence="2" id="KW-0808">Transferase</keyword>
<gene>
    <name evidence="2" type="ORF">JETT_1914</name>
</gene>
<organism evidence="2 3">
    <name type="scientific">Candidatus Jettenia ecosi</name>
    <dbReference type="NCBI Taxonomy" id="2494326"/>
    <lineage>
        <taxon>Bacteria</taxon>
        <taxon>Pseudomonadati</taxon>
        <taxon>Planctomycetota</taxon>
        <taxon>Candidatus Brocadiia</taxon>
        <taxon>Candidatus Brocadiales</taxon>
        <taxon>Candidatus Brocadiaceae</taxon>
        <taxon>Candidatus Jettenia</taxon>
    </lineage>
</organism>
<dbReference type="Pfam" id="PF22059">
    <property type="entry name" value="GumK_N"/>
    <property type="match status" value="1"/>
</dbReference>
<sequence>MICSTYWNSPIQLGDHHLARKFAQAQWDVAYISNPISPFHLFAGVTSDLRDRFNTYRSGGTKDMDGHIWSYVPGTLFAPQNKPFLRSRWIYNYWQRLTLPNVVKVVSQNGFAEVDVLYFSEPRQAFWLDVIKHKMSVYRVADKYSSFLVYNREVQKLERLLAKSVDLVLYTAKNLKCYVDDMGPKRILNLPNGVNFFHFANGNKHTPDEYKKIQRPIVIYVGSIDYWFDYDVINYATKSLPEASFIIIGPDKLARKQLIPRSNLYLFGKRSYTEIPSYLYNADVGIIPFNIARYPELVNNINPLKLYEYMACGLPVVATEWEELKEINSPAILYRTKEEFVQKIKDVLFTKPDKASYINFAEKQDWTKRFKLLEDNINMILSS</sequence>
<name>A0A533QAT5_9BACT</name>
<reference evidence="2 3" key="1">
    <citation type="submission" date="2019-04" db="EMBL/GenBank/DDBJ databases">
        <title>Genome of a novel bacterium Candidatus Jettenia ecosi reconstructed from metagenome of an anammox bioreactor.</title>
        <authorList>
            <person name="Mardanov A.V."/>
            <person name="Beletsky A.V."/>
            <person name="Ravin N.V."/>
            <person name="Botchkova E.A."/>
            <person name="Litti Y.V."/>
            <person name="Nozhevnikova A.N."/>
        </authorList>
    </citation>
    <scope>NUCLEOTIDE SEQUENCE [LARGE SCALE GENOMIC DNA]</scope>
    <source>
        <strain evidence="2">J2</strain>
    </source>
</reference>